<evidence type="ECO:0000256" key="7">
    <source>
        <dbReference type="SAM" id="Phobius"/>
    </source>
</evidence>
<reference evidence="9" key="1">
    <citation type="submission" date="2019-07" db="EMBL/GenBank/DDBJ databases">
        <authorList>
            <person name="Palmer J.M."/>
        </authorList>
    </citation>
    <scope>NUCLEOTIDE SEQUENCE</scope>
    <source>
        <strain evidence="9">PC9</strain>
    </source>
</reference>
<feature type="region of interest" description="Disordered" evidence="6">
    <location>
        <begin position="51"/>
        <end position="113"/>
    </location>
</feature>
<dbReference type="EMBL" id="JACETU010000004">
    <property type="protein sequence ID" value="KAF7430900.1"/>
    <property type="molecule type" value="Genomic_DNA"/>
</dbReference>
<evidence type="ECO:0000313" key="10">
    <source>
        <dbReference type="Proteomes" id="UP000623687"/>
    </source>
</evidence>
<dbReference type="FunFam" id="1.10.287.110:FF:000069">
    <property type="entry name" value="ER associated DnaJ chaperone"/>
    <property type="match status" value="1"/>
</dbReference>
<dbReference type="SMART" id="SM00271">
    <property type="entry name" value="DnaJ"/>
    <property type="match status" value="1"/>
</dbReference>
<feature type="compositionally biased region" description="Basic and acidic residues" evidence="6">
    <location>
        <begin position="395"/>
        <end position="406"/>
    </location>
</feature>
<gene>
    <name evidence="9" type="ORF">PC9H_006615</name>
</gene>
<feature type="domain" description="J" evidence="8">
    <location>
        <begin position="127"/>
        <end position="191"/>
    </location>
</feature>
<evidence type="ECO:0000256" key="4">
    <source>
        <dbReference type="ARBA" id="ARBA00022989"/>
    </source>
</evidence>
<comment type="subcellular location">
    <subcellularLocation>
        <location evidence="1">Endoplasmic reticulum membrane</location>
        <topology evidence="1">Single-pass membrane protein</topology>
    </subcellularLocation>
</comment>
<dbReference type="SUPFAM" id="SSF46565">
    <property type="entry name" value="Chaperone J-domain"/>
    <property type="match status" value="1"/>
</dbReference>
<protein>
    <recommendedName>
        <fullName evidence="8">J domain-containing protein</fullName>
    </recommendedName>
</protein>
<feature type="compositionally biased region" description="Low complexity" evidence="6">
    <location>
        <begin position="56"/>
        <end position="77"/>
    </location>
</feature>
<accession>A0A8H6ZX04</accession>
<dbReference type="PANTHER" id="PTHR43908">
    <property type="entry name" value="AT29763P-RELATED"/>
    <property type="match status" value="1"/>
</dbReference>
<keyword evidence="4 7" id="KW-1133">Transmembrane helix</keyword>
<keyword evidence="2 7" id="KW-0812">Transmembrane</keyword>
<feature type="region of interest" description="Disordered" evidence="6">
    <location>
        <begin position="186"/>
        <end position="205"/>
    </location>
</feature>
<dbReference type="Gene3D" id="1.10.287.110">
    <property type="entry name" value="DnaJ domain"/>
    <property type="match status" value="1"/>
</dbReference>
<keyword evidence="10" id="KW-1185">Reference proteome</keyword>
<feature type="compositionally biased region" description="Basic and acidic residues" evidence="6">
    <location>
        <begin position="186"/>
        <end position="198"/>
    </location>
</feature>
<keyword evidence="3" id="KW-0256">Endoplasmic reticulum</keyword>
<evidence type="ECO:0000256" key="6">
    <source>
        <dbReference type="SAM" id="MobiDB-lite"/>
    </source>
</evidence>
<dbReference type="Pfam" id="PF09320">
    <property type="entry name" value="DUF1977"/>
    <property type="match status" value="1"/>
</dbReference>
<dbReference type="InterPro" id="IPR015399">
    <property type="entry name" value="DUF1977_DnaJ-like"/>
</dbReference>
<comment type="caution">
    <text evidence="9">The sequence shown here is derived from an EMBL/GenBank/DDBJ whole genome shotgun (WGS) entry which is preliminary data.</text>
</comment>
<proteinExistence type="predicted"/>
<dbReference type="PROSITE" id="PS00636">
    <property type="entry name" value="DNAJ_1"/>
    <property type="match status" value="1"/>
</dbReference>
<evidence type="ECO:0000259" key="8">
    <source>
        <dbReference type="PROSITE" id="PS50076"/>
    </source>
</evidence>
<dbReference type="PROSITE" id="PS50076">
    <property type="entry name" value="DNAJ_2"/>
    <property type="match status" value="1"/>
</dbReference>
<dbReference type="GeneID" id="59376433"/>
<dbReference type="GO" id="GO:0030544">
    <property type="term" value="F:Hsp70 protein binding"/>
    <property type="evidence" value="ECO:0007669"/>
    <property type="project" value="TreeGrafter"/>
</dbReference>
<dbReference type="PANTHER" id="PTHR43908:SF3">
    <property type="entry name" value="AT29763P-RELATED"/>
    <property type="match status" value="1"/>
</dbReference>
<evidence type="ECO:0000256" key="1">
    <source>
        <dbReference type="ARBA" id="ARBA00004389"/>
    </source>
</evidence>
<dbReference type="PRINTS" id="PR00625">
    <property type="entry name" value="JDOMAIN"/>
</dbReference>
<dbReference type="VEuPathDB" id="FungiDB:PC9H_006615"/>
<dbReference type="InterPro" id="IPR036869">
    <property type="entry name" value="J_dom_sf"/>
</dbReference>
<dbReference type="AlphaFoldDB" id="A0A8H6ZX04"/>
<sequence length="513" mass="56738">MESNKDEAKRCLAIARKHKEAGNFPSALKFCRKSVALFETDEGRSLLKAVEAAMGSSSEDAPTTSSSTSTETHPSASGARHRHTAAPSSSGSSKSNGTAGGMNGEKRDYTPEQHGVVKRVRACKVTEYYEILDLKKDCEEAEIKKAYRKLALALHPDKNGAPGADEAFKMVSKAFQVLSDADKRAVYDRSGGDPEDRYAGMPSRASGFRGGPFGNGNGMAFESELSPEDLFNMFFGGGGMGGGNVRGFQFGGPGVFTASFGPGGFRTTGGRAHHHQHAQQNNERAEPRNVFLQLLPLFVLFFISFFSSLPSLFSSSPSQAPDPHFSFNPTQRYSVQRYTSKYGVAYWVDPKEFLSHPTIGPELAKSGETLTKWLDDLKQWKEWELREETADLRADQEAEAKEEKAKTNVVDPKNTPENRAVRRAVKAAMRRQQRVKSIPRPSLPTLSRFEASVERIYSEDLYAQCRRVAERKERRKDSEVGIFGIGADWDKVRRIEAEAIESCEILRGLGIIR</sequence>
<name>A0A8H6ZX04_PLEOS</name>
<organism evidence="9 10">
    <name type="scientific">Pleurotus ostreatus</name>
    <name type="common">Oyster mushroom</name>
    <name type="synonym">White-rot fungus</name>
    <dbReference type="NCBI Taxonomy" id="5322"/>
    <lineage>
        <taxon>Eukaryota</taxon>
        <taxon>Fungi</taxon>
        <taxon>Dikarya</taxon>
        <taxon>Basidiomycota</taxon>
        <taxon>Agaricomycotina</taxon>
        <taxon>Agaricomycetes</taxon>
        <taxon>Agaricomycetidae</taxon>
        <taxon>Agaricales</taxon>
        <taxon>Pleurotineae</taxon>
        <taxon>Pleurotaceae</taxon>
        <taxon>Pleurotus</taxon>
    </lineage>
</organism>
<dbReference type="GO" id="GO:0005789">
    <property type="term" value="C:endoplasmic reticulum membrane"/>
    <property type="evidence" value="ECO:0007669"/>
    <property type="project" value="UniProtKB-SubCell"/>
</dbReference>
<dbReference type="GO" id="GO:0071218">
    <property type="term" value="P:cellular response to misfolded protein"/>
    <property type="evidence" value="ECO:0007669"/>
    <property type="project" value="TreeGrafter"/>
</dbReference>
<feature type="region of interest" description="Disordered" evidence="6">
    <location>
        <begin position="395"/>
        <end position="414"/>
    </location>
</feature>
<dbReference type="RefSeq" id="XP_036632178.1">
    <property type="nucleotide sequence ID" value="XM_036776159.1"/>
</dbReference>
<evidence type="ECO:0000313" key="9">
    <source>
        <dbReference type="EMBL" id="KAF7430900.1"/>
    </source>
</evidence>
<feature type="compositionally biased region" description="Low complexity" evidence="6">
    <location>
        <begin position="88"/>
        <end position="97"/>
    </location>
</feature>
<dbReference type="OrthoDB" id="1507364at2759"/>
<evidence type="ECO:0000256" key="3">
    <source>
        <dbReference type="ARBA" id="ARBA00022824"/>
    </source>
</evidence>
<dbReference type="CDD" id="cd06257">
    <property type="entry name" value="DnaJ"/>
    <property type="match status" value="1"/>
</dbReference>
<dbReference type="Pfam" id="PF00226">
    <property type="entry name" value="DnaJ"/>
    <property type="match status" value="1"/>
</dbReference>
<feature type="transmembrane region" description="Helical" evidence="7">
    <location>
        <begin position="290"/>
        <end position="313"/>
    </location>
</feature>
<evidence type="ECO:0000256" key="5">
    <source>
        <dbReference type="ARBA" id="ARBA00023136"/>
    </source>
</evidence>
<dbReference type="InterPro" id="IPR051100">
    <property type="entry name" value="DnaJ_subfamily_B/C"/>
</dbReference>
<dbReference type="Proteomes" id="UP000623687">
    <property type="component" value="Unassembled WGS sequence"/>
</dbReference>
<dbReference type="InterPro" id="IPR018253">
    <property type="entry name" value="DnaJ_domain_CS"/>
</dbReference>
<evidence type="ECO:0000256" key="2">
    <source>
        <dbReference type="ARBA" id="ARBA00022692"/>
    </source>
</evidence>
<keyword evidence="5 7" id="KW-0472">Membrane</keyword>
<dbReference type="InterPro" id="IPR001623">
    <property type="entry name" value="DnaJ_domain"/>
</dbReference>